<keyword evidence="3" id="KW-1185">Reference proteome</keyword>
<evidence type="ECO:0000256" key="1">
    <source>
        <dbReference type="SAM" id="Phobius"/>
    </source>
</evidence>
<protein>
    <recommendedName>
        <fullName evidence="4">Acyltransferase 3 domain-containing protein</fullName>
    </recommendedName>
</protein>
<keyword evidence="1" id="KW-0812">Transmembrane</keyword>
<sequence>MGEINFSFYMVHYLVVNYVGLLGFGSMVQHLVTLTGSILLSSVIYLMYEEPMRKKIRFGDFNPKRPIEQQYNTVSP</sequence>
<dbReference type="RefSeq" id="WP_041064259.1">
    <property type="nucleotide sequence ID" value="NZ_JXAL01000022.1"/>
</dbReference>
<comment type="caution">
    <text evidence="2">The sequence shown here is derived from an EMBL/GenBank/DDBJ whole genome shotgun (WGS) entry which is preliminary data.</text>
</comment>
<keyword evidence="1" id="KW-0472">Membrane</keyword>
<keyword evidence="1" id="KW-1133">Transmembrane helix</keyword>
<accession>A0ABR5A324</accession>
<evidence type="ECO:0008006" key="4">
    <source>
        <dbReference type="Google" id="ProtNLM"/>
    </source>
</evidence>
<evidence type="ECO:0000313" key="3">
    <source>
        <dbReference type="Proteomes" id="UP000054526"/>
    </source>
</evidence>
<evidence type="ECO:0000313" key="2">
    <source>
        <dbReference type="EMBL" id="KIL35405.1"/>
    </source>
</evidence>
<dbReference type="EMBL" id="JXAL01000022">
    <property type="protein sequence ID" value="KIL35405.1"/>
    <property type="molecule type" value="Genomic_DNA"/>
</dbReference>
<name>A0ABR5A324_9BACL</name>
<organism evidence="2 3">
    <name type="scientific">Cohnella kolymensis</name>
    <dbReference type="NCBI Taxonomy" id="1590652"/>
    <lineage>
        <taxon>Bacteria</taxon>
        <taxon>Bacillati</taxon>
        <taxon>Bacillota</taxon>
        <taxon>Bacilli</taxon>
        <taxon>Bacillales</taxon>
        <taxon>Paenibacillaceae</taxon>
        <taxon>Cohnella</taxon>
    </lineage>
</organism>
<dbReference type="Proteomes" id="UP000054526">
    <property type="component" value="Unassembled WGS sequence"/>
</dbReference>
<feature type="transmembrane region" description="Helical" evidence="1">
    <location>
        <begin position="7"/>
        <end position="25"/>
    </location>
</feature>
<gene>
    <name evidence="2" type="ORF">SD71_13955</name>
</gene>
<feature type="transmembrane region" description="Helical" evidence="1">
    <location>
        <begin position="31"/>
        <end position="48"/>
    </location>
</feature>
<reference evidence="2 3" key="1">
    <citation type="submission" date="2014-12" db="EMBL/GenBank/DDBJ databases">
        <title>Draft genome sequence of Cohnella kolymensis strain B-2846.</title>
        <authorList>
            <person name="Karlyshev A.V."/>
            <person name="Kudryashova E.B."/>
        </authorList>
    </citation>
    <scope>NUCLEOTIDE SEQUENCE [LARGE SCALE GENOMIC DNA]</scope>
    <source>
        <strain evidence="2 3">VKM B-2846</strain>
    </source>
</reference>
<proteinExistence type="predicted"/>